<comment type="similarity">
    <text evidence="3">Belongs to the gasdermin family.</text>
</comment>
<keyword evidence="10" id="KW-0564">Palmitate</keyword>
<dbReference type="PANTHER" id="PTHR15207">
    <property type="entry name" value="NONSYNDROMIC HEARING IMPAIRMENT PROTEIN"/>
    <property type="match status" value="1"/>
</dbReference>
<evidence type="ECO:0000256" key="9">
    <source>
        <dbReference type="ARBA" id="ARBA00023136"/>
    </source>
</evidence>
<keyword evidence="7" id="KW-1210">Necrosis</keyword>
<evidence type="ECO:0000256" key="1">
    <source>
        <dbReference type="ARBA" id="ARBA00004496"/>
    </source>
</evidence>
<evidence type="ECO:0000259" key="13">
    <source>
        <dbReference type="Pfam" id="PF17708"/>
    </source>
</evidence>
<sequence>MFAATTKAVVKGLGAQRDLISNRNMNTNIEMLTLVKVHKNLFKTDYRICNRTLLDLLEEPDVYADIYSHIRECSKGHIEYTEEVLMKDFTNLKYIHAEGCAGANTKAAGDISAELSAGVNSVDATSSFTLNKKRVDIEKLTELCNDKKIKKKLMDELHLQKKEKLTFVHEIIYNTNPITLVGINEQSASASAAVQTFFKTKVSGIKKDMTSFILPEKKIIAYSLTDIETDDGVLRIPVRWQKRSLACVIGERKQDNSCEILKKVNKELEWKEYDLKGLVYIPESMRRDLLNKLRELLKDRDNLTLLDRTWDQDITGESDCPQSVSSFMELLKTSTDLENVKPTVHLLVSAMDTLPDDLPALLTSCSPDTLRVLNQLVEKLKDDTQTKLPESLPPPLQKEGELSWVVELLCSSGDSLTELNDQWDQPELTLAELLKVLCLVIRGLSLM</sequence>
<organism evidence="14 15">
    <name type="scientific">Channa argus</name>
    <name type="common">Northern snakehead</name>
    <name type="synonym">Ophicephalus argus</name>
    <dbReference type="NCBI Taxonomy" id="215402"/>
    <lineage>
        <taxon>Eukaryota</taxon>
        <taxon>Metazoa</taxon>
        <taxon>Chordata</taxon>
        <taxon>Craniata</taxon>
        <taxon>Vertebrata</taxon>
        <taxon>Euteleostomi</taxon>
        <taxon>Actinopterygii</taxon>
        <taxon>Neopterygii</taxon>
        <taxon>Teleostei</taxon>
        <taxon>Neoteleostei</taxon>
        <taxon>Acanthomorphata</taxon>
        <taxon>Anabantaria</taxon>
        <taxon>Anabantiformes</taxon>
        <taxon>Channoidei</taxon>
        <taxon>Channidae</taxon>
        <taxon>Channa</taxon>
    </lineage>
</organism>
<evidence type="ECO:0000313" key="15">
    <source>
        <dbReference type="Proteomes" id="UP000503349"/>
    </source>
</evidence>
<dbReference type="InterPro" id="IPR041263">
    <property type="entry name" value="Gasdermin_PUB"/>
</dbReference>
<reference evidence="14 15" key="1">
    <citation type="submission" date="2019-02" db="EMBL/GenBank/DDBJ databases">
        <title>Opniocepnalus argus genome.</title>
        <authorList>
            <person name="Zhou C."/>
            <person name="Xiao S."/>
        </authorList>
    </citation>
    <scope>NUCLEOTIDE SEQUENCE [LARGE SCALE GENOMIC DNA]</scope>
    <source>
        <strain evidence="14">OARG1902GOOAL</strain>
        <tissue evidence="14">Muscle</tissue>
    </source>
</reference>
<evidence type="ECO:0000256" key="4">
    <source>
        <dbReference type="ARBA" id="ARBA00022452"/>
    </source>
</evidence>
<dbReference type="GO" id="GO:0012501">
    <property type="term" value="P:programmed cell death"/>
    <property type="evidence" value="ECO:0007669"/>
    <property type="project" value="UniProtKB-KW"/>
</dbReference>
<dbReference type="AlphaFoldDB" id="A0A6G1QHN2"/>
<evidence type="ECO:0000259" key="12">
    <source>
        <dbReference type="Pfam" id="PF04598"/>
    </source>
</evidence>
<evidence type="ECO:0000313" key="14">
    <source>
        <dbReference type="EMBL" id="KAF3701606.1"/>
    </source>
</evidence>
<evidence type="ECO:0000256" key="3">
    <source>
        <dbReference type="ARBA" id="ARBA00009279"/>
    </source>
</evidence>
<keyword evidence="11" id="KW-0449">Lipoprotein</keyword>
<dbReference type="Proteomes" id="UP000503349">
    <property type="component" value="Chromosome 17"/>
</dbReference>
<dbReference type="GO" id="GO:0005737">
    <property type="term" value="C:cytoplasm"/>
    <property type="evidence" value="ECO:0007669"/>
    <property type="project" value="UniProtKB-SubCell"/>
</dbReference>
<comment type="subcellular location">
    <subcellularLocation>
        <location evidence="2">Cell membrane</location>
        <topology evidence="2">Multi-pass membrane protein</topology>
    </subcellularLocation>
    <subcellularLocation>
        <location evidence="1">Cytoplasm</location>
    </subcellularLocation>
</comment>
<keyword evidence="8" id="KW-0812">Transmembrane</keyword>
<feature type="domain" description="Gasdermin PUB" evidence="13">
    <location>
        <begin position="274"/>
        <end position="417"/>
    </location>
</feature>
<keyword evidence="6" id="KW-0963">Cytoplasm</keyword>
<dbReference type="Pfam" id="PF04598">
    <property type="entry name" value="Gasdermin"/>
    <property type="match status" value="1"/>
</dbReference>
<evidence type="ECO:0000256" key="8">
    <source>
        <dbReference type="ARBA" id="ARBA00022692"/>
    </source>
</evidence>
<evidence type="ECO:0000256" key="2">
    <source>
        <dbReference type="ARBA" id="ARBA00004651"/>
    </source>
</evidence>
<reference evidence="15" key="2">
    <citation type="submission" date="2019-02" db="EMBL/GenBank/DDBJ databases">
        <title>Opniocepnalus argus Var Kimnra genome.</title>
        <authorList>
            <person name="Zhou C."/>
            <person name="Xiao S."/>
        </authorList>
    </citation>
    <scope>NUCLEOTIDE SEQUENCE [LARGE SCALE GENOMIC DNA]</scope>
</reference>
<dbReference type="InterPro" id="IPR042377">
    <property type="entry name" value="GSDME"/>
</dbReference>
<feature type="domain" description="Gasdermin pore forming" evidence="12">
    <location>
        <begin position="100"/>
        <end position="226"/>
    </location>
</feature>
<gene>
    <name evidence="14" type="ORF">EXN66_Car017294</name>
</gene>
<evidence type="ECO:0000256" key="11">
    <source>
        <dbReference type="ARBA" id="ARBA00023288"/>
    </source>
</evidence>
<keyword evidence="9" id="KW-0472">Membrane</keyword>
<keyword evidence="15" id="KW-1185">Reference proteome</keyword>
<dbReference type="GO" id="GO:0005886">
    <property type="term" value="C:plasma membrane"/>
    <property type="evidence" value="ECO:0007669"/>
    <property type="project" value="UniProtKB-SubCell"/>
</dbReference>
<keyword evidence="5" id="KW-1003">Cell membrane</keyword>
<proteinExistence type="inferred from homology"/>
<dbReference type="InterPro" id="IPR040460">
    <property type="entry name" value="Gasdermin_pore"/>
</dbReference>
<evidence type="ECO:0000256" key="6">
    <source>
        <dbReference type="ARBA" id="ARBA00022490"/>
    </source>
</evidence>
<protein>
    <submittedName>
        <fullName evidence="14">Uncharacterized protein</fullName>
    </submittedName>
</protein>
<dbReference type="Pfam" id="PF17708">
    <property type="entry name" value="Gasdermin_C"/>
    <property type="match status" value="1"/>
</dbReference>
<evidence type="ECO:0000256" key="5">
    <source>
        <dbReference type="ARBA" id="ARBA00022475"/>
    </source>
</evidence>
<evidence type="ECO:0000256" key="7">
    <source>
        <dbReference type="ARBA" id="ARBA00022590"/>
    </source>
</evidence>
<dbReference type="PANTHER" id="PTHR15207:SF3">
    <property type="entry name" value="DEAFNESS, AUTOSOMAL DOMINANT 5-RELATED"/>
    <property type="match status" value="1"/>
</dbReference>
<dbReference type="EMBL" id="CM015728">
    <property type="protein sequence ID" value="KAF3701606.1"/>
    <property type="molecule type" value="Genomic_DNA"/>
</dbReference>
<keyword evidence="4" id="KW-1134">Transmembrane beta strand</keyword>
<accession>A0A6G1QHN2</accession>
<name>A0A6G1QHN2_CHAAH</name>
<evidence type="ECO:0000256" key="10">
    <source>
        <dbReference type="ARBA" id="ARBA00023139"/>
    </source>
</evidence>